<reference evidence="2" key="1">
    <citation type="journal article" date="2014" name="Int. J. Syst. Evol. Microbiol.">
        <title>Complete genome sequence of Corynebacterium casei LMG S-19264T (=DSM 44701T), isolated from a smear-ripened cheese.</title>
        <authorList>
            <consortium name="US DOE Joint Genome Institute (JGI-PGF)"/>
            <person name="Walter F."/>
            <person name="Albersmeier A."/>
            <person name="Kalinowski J."/>
            <person name="Ruckert C."/>
        </authorList>
    </citation>
    <scope>NUCLEOTIDE SEQUENCE</scope>
    <source>
        <strain evidence="2">CGMCC 1.15763</strain>
    </source>
</reference>
<evidence type="ECO:0000313" key="3">
    <source>
        <dbReference type="Proteomes" id="UP000633278"/>
    </source>
</evidence>
<name>A0A917HXF9_9FLAO</name>
<reference evidence="2" key="2">
    <citation type="submission" date="2020-09" db="EMBL/GenBank/DDBJ databases">
        <authorList>
            <person name="Sun Q."/>
            <person name="Zhou Y."/>
        </authorList>
    </citation>
    <scope>NUCLEOTIDE SEQUENCE</scope>
    <source>
        <strain evidence="2">CGMCC 1.15763</strain>
    </source>
</reference>
<dbReference type="InterPro" id="IPR008969">
    <property type="entry name" value="CarboxyPept-like_regulatory"/>
</dbReference>
<dbReference type="Pfam" id="PF13715">
    <property type="entry name" value="CarbopepD_reg_2"/>
    <property type="match status" value="1"/>
</dbReference>
<keyword evidence="1" id="KW-0732">Signal</keyword>
<dbReference type="AlphaFoldDB" id="A0A917HXF9"/>
<gene>
    <name evidence="2" type="ORF">GCM10011416_12610</name>
</gene>
<dbReference type="SUPFAM" id="SSF49464">
    <property type="entry name" value="Carboxypeptidase regulatory domain-like"/>
    <property type="match status" value="1"/>
</dbReference>
<dbReference type="Pfam" id="PF18939">
    <property type="entry name" value="DUF5686"/>
    <property type="match status" value="1"/>
</dbReference>
<proteinExistence type="predicted"/>
<protein>
    <submittedName>
        <fullName evidence="2">Membrane protein</fullName>
    </submittedName>
</protein>
<organism evidence="2 3">
    <name type="scientific">Polaribacter pacificus</name>
    <dbReference type="NCBI Taxonomy" id="1775173"/>
    <lineage>
        <taxon>Bacteria</taxon>
        <taxon>Pseudomonadati</taxon>
        <taxon>Bacteroidota</taxon>
        <taxon>Flavobacteriia</taxon>
        <taxon>Flavobacteriales</taxon>
        <taxon>Flavobacteriaceae</taxon>
    </lineage>
</organism>
<dbReference type="Proteomes" id="UP000633278">
    <property type="component" value="Unassembled WGS sequence"/>
</dbReference>
<dbReference type="Gene3D" id="2.60.40.1120">
    <property type="entry name" value="Carboxypeptidase-like, regulatory domain"/>
    <property type="match status" value="1"/>
</dbReference>
<dbReference type="EMBL" id="BMJW01000001">
    <property type="protein sequence ID" value="GGG96339.1"/>
    <property type="molecule type" value="Genomic_DNA"/>
</dbReference>
<evidence type="ECO:0000313" key="2">
    <source>
        <dbReference type="EMBL" id="GGG96339.1"/>
    </source>
</evidence>
<feature type="signal peptide" evidence="1">
    <location>
        <begin position="1"/>
        <end position="18"/>
    </location>
</feature>
<dbReference type="InterPro" id="IPR043741">
    <property type="entry name" value="DUF5686"/>
</dbReference>
<keyword evidence="3" id="KW-1185">Reference proteome</keyword>
<accession>A0A917HXF9</accession>
<sequence>MKFSFSLICLFLSCASFAQLKLSGVVVDQNNQPLPFVNVYIENTTEGDVTNENGLFSFITTKKRGNLEISFMGYTAQSIRFTAKKNQFSIMLVEESNQLDEIIIVSKPKKRLRKKENPAYRILKEVWKRKKTNGLKLFDAYQYTTQKTTEIGLNNLDTLFLKKVFTDKTDNTITRLPVDNNGINFYIPLFMSEDVIEVYGNNILNKEREVIIAEKSEGVNKNGFIFDRMANTFNDIDIFNNSIELLKKSFVSPISSAGFDSYDYVLHDSLVVDDKKFYSIYFFPRRNGDLAFEGNMVIADKNFSISKIKMKVNKEINLNFVRGVSFEKEFFVKDDSIYLPKKDKYMGDFVFVDKDDSNKGLTIKKTLLYSDYVFDKALDNKFYDTEVIRYKPNQFEQDQAYWDSINTSTDKKSTYTLIDDVKNNKKIKQISGILNTLSTGYINLVPGIQLGQYWNTVVGNSVEGTKLKLGFRTFKSDDDRFRLSGFVGYGIKDKRFKFGTEAKYLISYKPRIAVGAAYLYDVEQLGAKLLNTNRLNANVFDPNALFSRGENYFLSFVNKSVVKFDIEAKKNLHVGFSIAHTKISSASPSEFSIDYVNEFGGISSRVTDVSTDLYLAYTPGRFEYGFGVEQKMGRNLYPSLVINYKRGYKNFLDGDFNYDKIQIKYSQPIILGKIGILVTTAEVGKTFGTVPIALLSPVPANQTYWLTKNTFSLMNYYDYVTDSYVYGDAEHHFNGFILNRIPLINRLKLRSIISFKGVYGTISDENIAINRSNISYAAPSNKLYYEYGFGFENIGYKDIRPLRVDFLWRGDHTSVNGLPSPKFAVRVGIKAGF</sequence>
<feature type="chain" id="PRO_5036839742" evidence="1">
    <location>
        <begin position="19"/>
        <end position="833"/>
    </location>
</feature>
<dbReference type="RefSeq" id="WP_188598414.1">
    <property type="nucleotide sequence ID" value="NZ_BMJW01000001.1"/>
</dbReference>
<comment type="caution">
    <text evidence="2">The sequence shown here is derived from an EMBL/GenBank/DDBJ whole genome shotgun (WGS) entry which is preliminary data.</text>
</comment>
<evidence type="ECO:0000256" key="1">
    <source>
        <dbReference type="SAM" id="SignalP"/>
    </source>
</evidence>